<keyword evidence="2" id="KW-1185">Reference proteome</keyword>
<dbReference type="SUPFAM" id="SSF53098">
    <property type="entry name" value="Ribonuclease H-like"/>
    <property type="match status" value="1"/>
</dbReference>
<evidence type="ECO:0008006" key="3">
    <source>
        <dbReference type="Google" id="ProtNLM"/>
    </source>
</evidence>
<dbReference type="AlphaFoldDB" id="A0AAV0VZ08"/>
<name>A0AAV0VZ08_9HEMI</name>
<accession>A0AAV0VZ08</accession>
<reference evidence="1 2" key="1">
    <citation type="submission" date="2023-01" db="EMBL/GenBank/DDBJ databases">
        <authorList>
            <person name="Whitehead M."/>
        </authorList>
    </citation>
    <scope>NUCLEOTIDE SEQUENCE [LARGE SCALE GENOMIC DNA]</scope>
</reference>
<evidence type="ECO:0000313" key="1">
    <source>
        <dbReference type="EMBL" id="CAI6346891.1"/>
    </source>
</evidence>
<organism evidence="1 2">
    <name type="scientific">Macrosiphum euphorbiae</name>
    <name type="common">potato aphid</name>
    <dbReference type="NCBI Taxonomy" id="13131"/>
    <lineage>
        <taxon>Eukaryota</taxon>
        <taxon>Metazoa</taxon>
        <taxon>Ecdysozoa</taxon>
        <taxon>Arthropoda</taxon>
        <taxon>Hexapoda</taxon>
        <taxon>Insecta</taxon>
        <taxon>Pterygota</taxon>
        <taxon>Neoptera</taxon>
        <taxon>Paraneoptera</taxon>
        <taxon>Hemiptera</taxon>
        <taxon>Sternorrhyncha</taxon>
        <taxon>Aphidomorpha</taxon>
        <taxon>Aphidoidea</taxon>
        <taxon>Aphididae</taxon>
        <taxon>Macrosiphini</taxon>
        <taxon>Macrosiphum</taxon>
    </lineage>
</organism>
<proteinExistence type="predicted"/>
<dbReference type="EMBL" id="CARXXK010000001">
    <property type="protein sequence ID" value="CAI6346891.1"/>
    <property type="molecule type" value="Genomic_DNA"/>
</dbReference>
<dbReference type="Proteomes" id="UP001160148">
    <property type="component" value="Unassembled WGS sequence"/>
</dbReference>
<sequence>MIPGEVNPLSKVIWGTDQGSNIKKASEQNTRVNCAAHMISNILKATIDNKFISGEDGSSVTVPIFKLIQAAKALVGYMKGTGDNNKISKTLIQELEIRWNTRLLMIISIEEQFQEIKDLYKDG</sequence>
<evidence type="ECO:0000313" key="2">
    <source>
        <dbReference type="Proteomes" id="UP001160148"/>
    </source>
</evidence>
<gene>
    <name evidence="1" type="ORF">MEUPH1_LOCUS3747</name>
</gene>
<dbReference type="InterPro" id="IPR012337">
    <property type="entry name" value="RNaseH-like_sf"/>
</dbReference>
<comment type="caution">
    <text evidence="1">The sequence shown here is derived from an EMBL/GenBank/DDBJ whole genome shotgun (WGS) entry which is preliminary data.</text>
</comment>
<protein>
    <recommendedName>
        <fullName evidence="3">Transposase</fullName>
    </recommendedName>
</protein>